<dbReference type="PANTHER" id="PTHR11439">
    <property type="entry name" value="GAG-POL-RELATED RETROTRANSPOSON"/>
    <property type="match status" value="1"/>
</dbReference>
<feature type="compositionally biased region" description="Basic and acidic residues" evidence="3">
    <location>
        <begin position="1399"/>
        <end position="1409"/>
    </location>
</feature>
<feature type="domain" description="Retrovirus-related Pol polyprotein from transposon TNT 1-94-like beta-barrel" evidence="5">
    <location>
        <begin position="423"/>
        <end position="496"/>
    </location>
</feature>
<evidence type="ECO:0000256" key="3">
    <source>
        <dbReference type="SAM" id="MobiDB-lite"/>
    </source>
</evidence>
<feature type="region of interest" description="Disordered" evidence="3">
    <location>
        <begin position="679"/>
        <end position="711"/>
    </location>
</feature>
<proteinExistence type="predicted"/>
<evidence type="ECO:0000256" key="2">
    <source>
        <dbReference type="SAM" id="Coils"/>
    </source>
</evidence>
<feature type="domain" description="Reverse transcriptase Ty1/copia-type" evidence="4">
    <location>
        <begin position="876"/>
        <end position="1034"/>
    </location>
</feature>
<evidence type="ECO:0000259" key="4">
    <source>
        <dbReference type="Pfam" id="PF07727"/>
    </source>
</evidence>
<dbReference type="EMBL" id="BKCJ010101342">
    <property type="protein sequence ID" value="GEX31816.1"/>
    <property type="molecule type" value="Genomic_DNA"/>
</dbReference>
<name>A0A699H3I4_TANCI</name>
<dbReference type="GO" id="GO:0003676">
    <property type="term" value="F:nucleic acid binding"/>
    <property type="evidence" value="ECO:0007669"/>
    <property type="project" value="InterPro"/>
</dbReference>
<dbReference type="Pfam" id="PF14223">
    <property type="entry name" value="Retrotran_gag_2"/>
    <property type="match status" value="1"/>
</dbReference>
<feature type="compositionally biased region" description="Acidic residues" evidence="3">
    <location>
        <begin position="1386"/>
        <end position="1398"/>
    </location>
</feature>
<evidence type="ECO:0000256" key="1">
    <source>
        <dbReference type="ARBA" id="ARBA00022750"/>
    </source>
</evidence>
<reference evidence="6" key="1">
    <citation type="journal article" date="2019" name="Sci. Rep.">
        <title>Draft genome of Tanacetum cinerariifolium, the natural source of mosquito coil.</title>
        <authorList>
            <person name="Yamashiro T."/>
            <person name="Shiraishi A."/>
            <person name="Satake H."/>
            <person name="Nakayama K."/>
        </authorList>
    </citation>
    <scope>NUCLEOTIDE SEQUENCE</scope>
</reference>
<dbReference type="PANTHER" id="PTHR11439:SF509">
    <property type="entry name" value="RNA-DIRECTED DNA POLYMERASE"/>
    <property type="match status" value="1"/>
</dbReference>
<dbReference type="InterPro" id="IPR054722">
    <property type="entry name" value="PolX-like_BBD"/>
</dbReference>
<feature type="compositionally biased region" description="Polar residues" evidence="3">
    <location>
        <begin position="679"/>
        <end position="691"/>
    </location>
</feature>
<dbReference type="GO" id="GO:0004190">
    <property type="term" value="F:aspartic-type endopeptidase activity"/>
    <property type="evidence" value="ECO:0007669"/>
    <property type="project" value="UniProtKB-KW"/>
</dbReference>
<accession>A0A699H3I4</accession>
<gene>
    <name evidence="6" type="ORF">Tci_303791</name>
</gene>
<feature type="region of interest" description="Disordered" evidence="3">
    <location>
        <begin position="1374"/>
        <end position="1445"/>
    </location>
</feature>
<keyword evidence="1" id="KW-0378">Hydrolase</keyword>
<evidence type="ECO:0000313" key="6">
    <source>
        <dbReference type="EMBL" id="GEX31816.1"/>
    </source>
</evidence>
<keyword evidence="1" id="KW-0064">Aspartyl protease</keyword>
<dbReference type="InterPro" id="IPR043502">
    <property type="entry name" value="DNA/RNA_pol_sf"/>
</dbReference>
<dbReference type="InterPro" id="IPR012337">
    <property type="entry name" value="RNaseH-like_sf"/>
</dbReference>
<evidence type="ECO:0000259" key="5">
    <source>
        <dbReference type="Pfam" id="PF22936"/>
    </source>
</evidence>
<feature type="compositionally biased region" description="Basic and acidic residues" evidence="3">
    <location>
        <begin position="1421"/>
        <end position="1432"/>
    </location>
</feature>
<organism evidence="6">
    <name type="scientific">Tanacetum cinerariifolium</name>
    <name type="common">Dalmatian daisy</name>
    <name type="synonym">Chrysanthemum cinerariifolium</name>
    <dbReference type="NCBI Taxonomy" id="118510"/>
    <lineage>
        <taxon>Eukaryota</taxon>
        <taxon>Viridiplantae</taxon>
        <taxon>Streptophyta</taxon>
        <taxon>Embryophyta</taxon>
        <taxon>Tracheophyta</taxon>
        <taxon>Spermatophyta</taxon>
        <taxon>Magnoliopsida</taxon>
        <taxon>eudicotyledons</taxon>
        <taxon>Gunneridae</taxon>
        <taxon>Pentapetalae</taxon>
        <taxon>asterids</taxon>
        <taxon>campanulids</taxon>
        <taxon>Asterales</taxon>
        <taxon>Asteraceae</taxon>
        <taxon>Asteroideae</taxon>
        <taxon>Anthemideae</taxon>
        <taxon>Anthemidinae</taxon>
        <taxon>Tanacetum</taxon>
    </lineage>
</organism>
<sequence length="1445" mass="163669">MLLMALPNEHLLTFSQYKDAKTLFESIQARFGRNDATNKTQKTLLKQMYENFNAPSTESLDSIFNMLQKIVSQLAILGENISQEDLNMKFLRSLPAKWNTLVLALLSMRARMYFQRNGKKITIIGSDTAGYEKTKTVIMEDTSSKVMVAINGAGFDWCYMANDEVLTNMALMAFSDSEFNKSEFDLATYKRGLASVEEQLVFYKKNEVMFCDQIIVLKRDASFKDSEINALNLQLEKLKKEKESNHIKIDNFKNASKSLDKLIGSQITDNSKTGLGFASYNVVAPPLTGLFAPPTADLSNSGLEEFKQPEFEEYGPKASEPISAARPISTVVPKPTVNVAKTRSNAFQKSHSLSRRTFYQQTTLKNRNLINTAKVNSINTVKVNRVTSAVEKQGINAVKFSTCWVWRPKIKGDPQDALKDTRIFDSVCSRHITGNKSYLTNYQEYDRGFVAFACISKRGKITGKGKIKTGKLDFEDVYFVKELKFNLFSVSQMCDKKNSVLFTKTECLILSPDFKLPDESQEAWSYKFKTLNKLLKGNLVRGLPSKIFENDHTCVAYQKGKQHKASSERKNRTLIEEARTILADSPLPILFWAEAVNTACYVQNRVLVTKPHNKTPYELLIGRPPIISFMRPFGCPVTILNTLDHLGKFNGKADEGFLVGYFINSKDFRVYNSRTRKTVNAGNRTNGNAGSEINFDAGQAGKEKEDESLPKYDADKKSIAEPTCVEGGKSDDLESLDQQIKNGTFQRTIGEWDFSIPITVNVASSSFSPPSPLDDFSKMPNLEDIGIFDDAYDDRDEGAEADYNNLETMEPKKVTQALDDERWVESMQEEHLQFKLLNVWTLVHLTHRKRAIRAKWVYRNKSDQRGIVVRNKARLSAFLYGTIEEEVYVSQPSGFVDLEFPDIVYNVEKALYGLHQAPRAWYETLSTYLLDNRSKRGTIDKTLFIKKIKNDILLVQVYVDDIIFGSTKRSLSTEFEQLMHNRFQMSSIEELTFFLGLKVEWRKDDIFLNQDKFVCDILKKFGYSSVKSASTPMVTHKPLSKDADGTDVDVHLYRSMIGSLMYLTSSWPDIMFAVCACSRFQVQPKVPHMHAVKRIVKYLKGQPTVGLWYPKDSPLELIAYSDSDYAGLELKGYLINDGYADLVQHADKKELAIPGQTTTGKEFSNQLMSDNNTEFHQIVDFLSLCAITYALTVSPTIYASYIEQFWNTVSSKAINFVKQIHAIVDGKAVVISESSVRSDLLFDDEDGITCLTNDEIFENFALMGYKPLPTKLTFQKCSFFPQWKFLIHTILYCISSKSTGWNEFSTNLALAVICLVKCQKFNFSKLIFDDEAVHQEEGDSVEIAITTDAILEAAHASDNILKTQTTIMPNVDIPQGMLEQPSEPPLQEDEEEPSVDIEDSPKQGRMIEELDKDEDVNLVSEQKEVQETAEPLKDDDDATLTEKFC</sequence>
<protein>
    <submittedName>
        <fullName evidence="6">Retrovirus-related Pol polyprotein from transposon TNT 1-94</fullName>
    </submittedName>
</protein>
<dbReference type="InterPro" id="IPR036397">
    <property type="entry name" value="RNaseH_sf"/>
</dbReference>
<dbReference type="SUPFAM" id="SSF56672">
    <property type="entry name" value="DNA/RNA polymerases"/>
    <property type="match status" value="1"/>
</dbReference>
<dbReference type="SUPFAM" id="SSF53098">
    <property type="entry name" value="Ribonuclease H-like"/>
    <property type="match status" value="1"/>
</dbReference>
<comment type="caution">
    <text evidence="6">The sequence shown here is derived from an EMBL/GenBank/DDBJ whole genome shotgun (WGS) entry which is preliminary data.</text>
</comment>
<dbReference type="Gene3D" id="3.30.420.10">
    <property type="entry name" value="Ribonuclease H-like superfamily/Ribonuclease H"/>
    <property type="match status" value="1"/>
</dbReference>
<feature type="compositionally biased region" description="Basic and acidic residues" evidence="3">
    <location>
        <begin position="701"/>
        <end position="711"/>
    </location>
</feature>
<dbReference type="Pfam" id="PF22936">
    <property type="entry name" value="Pol_BBD"/>
    <property type="match status" value="1"/>
</dbReference>
<feature type="coiled-coil region" evidence="2">
    <location>
        <begin position="221"/>
        <end position="255"/>
    </location>
</feature>
<dbReference type="InterPro" id="IPR013103">
    <property type="entry name" value="RVT_2"/>
</dbReference>
<keyword evidence="1" id="KW-0645">Protease</keyword>
<keyword evidence="2" id="KW-0175">Coiled coil</keyword>
<dbReference type="Pfam" id="PF07727">
    <property type="entry name" value="RVT_2"/>
    <property type="match status" value="1"/>
</dbReference>